<dbReference type="InterPro" id="IPR038996">
    <property type="entry name" value="Gp14"/>
</dbReference>
<reference evidence="1" key="1">
    <citation type="submission" date="2022-07" db="EMBL/GenBank/DDBJ databases">
        <authorList>
            <person name="Chaudhary N."/>
        </authorList>
    </citation>
    <scope>NUCLEOTIDE SEQUENCE</scope>
</reference>
<evidence type="ECO:0000313" key="2">
    <source>
        <dbReference type="Proteomes" id="UP001057841"/>
    </source>
</evidence>
<accession>A0A976SQF0</accession>
<dbReference type="EMBL" id="OP018999">
    <property type="protein sequence ID" value="UVD33093.1"/>
    <property type="molecule type" value="Genomic_DNA"/>
</dbReference>
<sequence>MAIMATVGSSLASMFSSSAGAAAASSAAASTAGSAAAGSSGVLGSIGSFLGGSSAGFSNAGLLSAGLQGLNMLGGLFGGQDTAKAMKKAQEEEWRQRLEATREAYSSVADAERFAAKQYHSDFLNNQISLMQQRAQVAVMAGATGTGGSSITSMLNDLTAEGGRNQSTIIDNYENQQINFANQLKSIQRGGQMQMRTFDKPSALGTLVKDLPSIASAYVTGSKSGMALGKAITESRTYSSGTRGV</sequence>
<name>A0A976SQF0_9CAUD</name>
<protein>
    <recommendedName>
        <fullName evidence="3">Internal virion protein</fullName>
    </recommendedName>
</protein>
<dbReference type="Proteomes" id="UP001057841">
    <property type="component" value="Segment"/>
</dbReference>
<keyword evidence="2" id="KW-1185">Reference proteome</keyword>
<organism evidence="1 2">
    <name type="scientific">Escherichia phage NTNC80A</name>
    <dbReference type="NCBI Taxonomy" id="2970325"/>
    <lineage>
        <taxon>Viruses</taxon>
        <taxon>Duplodnaviria</taxon>
        <taxon>Heunggongvirae</taxon>
        <taxon>Uroviricota</taxon>
        <taxon>Caudoviricetes</taxon>
        <taxon>Autographivirales</taxon>
        <taxon>Autosignataviridae</taxon>
        <taxon>Molineuxvirinae</taxon>
        <taxon>Rodentiumvirus</taxon>
        <taxon>Rodentiumvirus NTNC80A</taxon>
    </lineage>
</organism>
<dbReference type="Pfam" id="PF24072">
    <property type="entry name" value="T7_gp14"/>
    <property type="match status" value="1"/>
</dbReference>
<proteinExistence type="predicted"/>
<evidence type="ECO:0008006" key="3">
    <source>
        <dbReference type="Google" id="ProtNLM"/>
    </source>
</evidence>
<evidence type="ECO:0000313" key="1">
    <source>
        <dbReference type="EMBL" id="UVD33093.1"/>
    </source>
</evidence>